<reference evidence="1 2" key="1">
    <citation type="submission" date="2019-06" db="EMBL/GenBank/DDBJ databases">
        <title>Pac Bio to generate improved reference genome sequences for organisms with transposon mutant libraries (support for FEBA project).</title>
        <authorList>
            <person name="Blow M."/>
        </authorList>
    </citation>
    <scope>NUCLEOTIDE SEQUENCE [LARGE SCALE GENOMIC DNA]</scope>
    <source>
        <strain evidence="1 2">USDA 1844</strain>
    </source>
</reference>
<proteinExistence type="predicted"/>
<dbReference type="EMBL" id="VISO01000002">
    <property type="protein sequence ID" value="TVZ74580.1"/>
    <property type="molecule type" value="Genomic_DNA"/>
</dbReference>
<name>A0A559TIZ3_9HYPH</name>
<dbReference type="AlphaFoldDB" id="A0A559TIZ3"/>
<evidence type="ECO:0000313" key="2">
    <source>
        <dbReference type="Proteomes" id="UP000319824"/>
    </source>
</evidence>
<protein>
    <submittedName>
        <fullName evidence="1">Uncharacterized protein</fullName>
    </submittedName>
</protein>
<organism evidence="1 2">
    <name type="scientific">Rhizobium mongolense USDA 1844</name>
    <dbReference type="NCBI Taxonomy" id="1079460"/>
    <lineage>
        <taxon>Bacteria</taxon>
        <taxon>Pseudomonadati</taxon>
        <taxon>Pseudomonadota</taxon>
        <taxon>Alphaproteobacteria</taxon>
        <taxon>Hyphomicrobiales</taxon>
        <taxon>Rhizobiaceae</taxon>
        <taxon>Rhizobium/Agrobacterium group</taxon>
        <taxon>Rhizobium</taxon>
    </lineage>
</organism>
<sequence>MQYVCQNFEVILDLTSLSQFSVSFIPVNLAAHMVQAEIQVVRPEAVFRQPTRAGARHCYSTDCYQGNNTSVINTKMIGWEILFPVVLIGIDQ</sequence>
<accession>A0A559TIZ3</accession>
<dbReference type="Proteomes" id="UP000319824">
    <property type="component" value="Unassembled WGS sequence"/>
</dbReference>
<comment type="caution">
    <text evidence="1">The sequence shown here is derived from an EMBL/GenBank/DDBJ whole genome shotgun (WGS) entry which is preliminary data.</text>
</comment>
<evidence type="ECO:0000313" key="1">
    <source>
        <dbReference type="EMBL" id="TVZ74580.1"/>
    </source>
</evidence>
<gene>
    <name evidence="1" type="ORF">BCL32_2977</name>
</gene>